<dbReference type="GO" id="GO:0032259">
    <property type="term" value="P:methylation"/>
    <property type="evidence" value="ECO:0007669"/>
    <property type="project" value="UniProtKB-KW"/>
</dbReference>
<keyword evidence="3" id="KW-0949">S-adenosyl-L-methionine</keyword>
<dbReference type="Gene3D" id="1.10.10.10">
    <property type="entry name" value="Winged helix-like DNA-binding domain superfamily/Winged helix DNA-binding domain"/>
    <property type="match status" value="1"/>
</dbReference>
<dbReference type="OrthoDB" id="3804952at2"/>
<keyword evidence="1 6" id="KW-0489">Methyltransferase</keyword>
<protein>
    <submittedName>
        <fullName evidence="6">Methyltransferase family protein</fullName>
    </submittedName>
</protein>
<dbReference type="SUPFAM" id="SSF46785">
    <property type="entry name" value="Winged helix' DNA-binding domain"/>
    <property type="match status" value="1"/>
</dbReference>
<dbReference type="GO" id="GO:0008171">
    <property type="term" value="F:O-methyltransferase activity"/>
    <property type="evidence" value="ECO:0007669"/>
    <property type="project" value="InterPro"/>
</dbReference>
<dbReference type="PROSITE" id="PS51683">
    <property type="entry name" value="SAM_OMT_II"/>
    <property type="match status" value="1"/>
</dbReference>
<dbReference type="InterPro" id="IPR029063">
    <property type="entry name" value="SAM-dependent_MTases_sf"/>
</dbReference>
<dbReference type="Pfam" id="PF00891">
    <property type="entry name" value="Methyltransf_2"/>
    <property type="match status" value="1"/>
</dbReference>
<dbReference type="EMBL" id="PYAX01000002">
    <property type="protein sequence ID" value="PSL57517.1"/>
    <property type="molecule type" value="Genomic_DNA"/>
</dbReference>
<dbReference type="InterPro" id="IPR012967">
    <property type="entry name" value="COMT_dimerisation"/>
</dbReference>
<keyword evidence="2 6" id="KW-0808">Transferase</keyword>
<evidence type="ECO:0000313" key="6">
    <source>
        <dbReference type="EMBL" id="PSL57517.1"/>
    </source>
</evidence>
<dbReference type="InterPro" id="IPR036390">
    <property type="entry name" value="WH_DNA-bd_sf"/>
</dbReference>
<evidence type="ECO:0000313" key="7">
    <source>
        <dbReference type="Proteomes" id="UP000241118"/>
    </source>
</evidence>
<evidence type="ECO:0000256" key="3">
    <source>
        <dbReference type="ARBA" id="ARBA00022691"/>
    </source>
</evidence>
<dbReference type="Gene3D" id="1.10.287.1350">
    <property type="match status" value="1"/>
</dbReference>
<gene>
    <name evidence="6" type="ORF">B0I31_102496</name>
</gene>
<dbReference type="PANTHER" id="PTHR43712">
    <property type="entry name" value="PUTATIVE (AFU_ORTHOLOGUE AFUA_4G14580)-RELATED"/>
    <property type="match status" value="1"/>
</dbReference>
<dbReference type="InterPro" id="IPR016461">
    <property type="entry name" value="COMT-like"/>
</dbReference>
<evidence type="ECO:0000259" key="5">
    <source>
        <dbReference type="Pfam" id="PF08100"/>
    </source>
</evidence>
<accession>A0A2P8IGD1</accession>
<dbReference type="RefSeq" id="WP_106614442.1">
    <property type="nucleotide sequence ID" value="NZ_PYAX01000002.1"/>
</dbReference>
<keyword evidence="7" id="KW-1185">Reference proteome</keyword>
<dbReference type="Gene3D" id="3.40.50.150">
    <property type="entry name" value="Vaccinia Virus protein VP39"/>
    <property type="match status" value="1"/>
</dbReference>
<dbReference type="InterPro" id="IPR001077">
    <property type="entry name" value="COMT_C"/>
</dbReference>
<dbReference type="InterPro" id="IPR036388">
    <property type="entry name" value="WH-like_DNA-bd_sf"/>
</dbReference>
<name>A0A2P8IGD1_SACCR</name>
<proteinExistence type="predicted"/>
<feature type="domain" description="O-methyltransferase dimerisation" evidence="5">
    <location>
        <begin position="213"/>
        <end position="288"/>
    </location>
</feature>
<dbReference type="SUPFAM" id="SSF53335">
    <property type="entry name" value="S-adenosyl-L-methionine-dependent methyltransferases"/>
    <property type="match status" value="1"/>
</dbReference>
<dbReference type="AlphaFoldDB" id="A0A2P8IGD1"/>
<organism evidence="6 7">
    <name type="scientific">Saccharothrix carnea</name>
    <dbReference type="NCBI Taxonomy" id="1280637"/>
    <lineage>
        <taxon>Bacteria</taxon>
        <taxon>Bacillati</taxon>
        <taxon>Actinomycetota</taxon>
        <taxon>Actinomycetes</taxon>
        <taxon>Pseudonocardiales</taxon>
        <taxon>Pseudonocardiaceae</taxon>
        <taxon>Saccharothrix</taxon>
    </lineage>
</organism>
<dbReference type="Proteomes" id="UP000241118">
    <property type="component" value="Unassembled WGS sequence"/>
</dbReference>
<evidence type="ECO:0000256" key="2">
    <source>
        <dbReference type="ARBA" id="ARBA00022679"/>
    </source>
</evidence>
<evidence type="ECO:0000256" key="1">
    <source>
        <dbReference type="ARBA" id="ARBA00022603"/>
    </source>
</evidence>
<sequence>MSVTVSGAPGALGERDLRRLAETVAFARDRSAGDALAAVVAGEPPAPVLRHLEFAGAAVLVAVAQPADLIGVLADLGVRAGEPRPSAVPGDRLRERAGQGRDVWSVRGVVSGGSREVELLAVPGTMWSEAEREAESSVAFDVTGEDDVLLRGVCATLLDAGLTADGGGYDEHVTVLHFRGAGRGRLTLRAPGHRTEPLARHVGRPDRVRRTMLDLMTGAWRTRAVAAAAELGLADLLAGGPLDTAELAERTGSHADKLRRVLAYLAALGVFRRDGERWSLTAVGAMLRTDVAGSQRDLARIYGGLFYRSFSGLEHTLRTGESAFVHVYGAQPFEHFAANPADARLFEGAMAAGTTFLELVPGLLDLPATGTVVDVGGSDGRLLDLVLTAGPGLRGVLFDRPHVVGAAAEALAGHGARASVVAGDFFHDPVPAGADLYLLSRIMHDWDDERCSVILRNVRAAMAEGATLAVIERPIRDDPRTVLPLAFNVHMMVNTVQGGERTTEEHRRLLAANGFALQDIRELPLDMAVLVARATA</sequence>
<reference evidence="6 7" key="1">
    <citation type="submission" date="2018-03" db="EMBL/GenBank/DDBJ databases">
        <title>Genomic Encyclopedia of Type Strains, Phase III (KMG-III): the genomes of soil and plant-associated and newly described type strains.</title>
        <authorList>
            <person name="Whitman W."/>
        </authorList>
    </citation>
    <scope>NUCLEOTIDE SEQUENCE [LARGE SCALE GENOMIC DNA]</scope>
    <source>
        <strain evidence="6 7">CGMCC 4.7097</strain>
    </source>
</reference>
<dbReference type="Pfam" id="PF08100">
    <property type="entry name" value="Dimerisation"/>
    <property type="match status" value="1"/>
</dbReference>
<dbReference type="PANTHER" id="PTHR43712:SF2">
    <property type="entry name" value="O-METHYLTRANSFERASE CICE"/>
    <property type="match status" value="1"/>
</dbReference>
<evidence type="ECO:0000259" key="4">
    <source>
        <dbReference type="Pfam" id="PF00891"/>
    </source>
</evidence>
<dbReference type="GO" id="GO:0046983">
    <property type="term" value="F:protein dimerization activity"/>
    <property type="evidence" value="ECO:0007669"/>
    <property type="project" value="InterPro"/>
</dbReference>
<feature type="domain" description="O-methyltransferase C-terminal" evidence="4">
    <location>
        <begin position="311"/>
        <end position="515"/>
    </location>
</feature>
<comment type="caution">
    <text evidence="6">The sequence shown here is derived from an EMBL/GenBank/DDBJ whole genome shotgun (WGS) entry which is preliminary data.</text>
</comment>